<protein>
    <recommendedName>
        <fullName evidence="1">Methyltransferase type 11 domain-containing protein</fullName>
    </recommendedName>
</protein>
<dbReference type="Proteomes" id="UP000619479">
    <property type="component" value="Unassembled WGS sequence"/>
</dbReference>
<dbReference type="AlphaFoldDB" id="A0A919ISJ9"/>
<proteinExistence type="predicted"/>
<dbReference type="SUPFAM" id="SSF53335">
    <property type="entry name" value="S-adenosyl-L-methionine-dependent methyltransferases"/>
    <property type="match status" value="1"/>
</dbReference>
<reference evidence="2" key="1">
    <citation type="submission" date="2021-01" db="EMBL/GenBank/DDBJ databases">
        <title>Whole genome shotgun sequence of Actinoplanes cyaneus NBRC 14990.</title>
        <authorList>
            <person name="Komaki H."/>
            <person name="Tamura T."/>
        </authorList>
    </citation>
    <scope>NUCLEOTIDE SEQUENCE</scope>
    <source>
        <strain evidence="2">NBRC 14990</strain>
    </source>
</reference>
<keyword evidence="3" id="KW-1185">Reference proteome</keyword>
<dbReference type="EMBL" id="BOMH01000052">
    <property type="protein sequence ID" value="GID68803.1"/>
    <property type="molecule type" value="Genomic_DNA"/>
</dbReference>
<dbReference type="GO" id="GO:0008757">
    <property type="term" value="F:S-adenosylmethionine-dependent methyltransferase activity"/>
    <property type="evidence" value="ECO:0007669"/>
    <property type="project" value="InterPro"/>
</dbReference>
<dbReference type="InterPro" id="IPR029063">
    <property type="entry name" value="SAM-dependent_MTases_sf"/>
</dbReference>
<evidence type="ECO:0000259" key="1">
    <source>
        <dbReference type="Pfam" id="PF08241"/>
    </source>
</evidence>
<feature type="domain" description="Methyltransferase type 11" evidence="1">
    <location>
        <begin position="194"/>
        <end position="289"/>
    </location>
</feature>
<dbReference type="Pfam" id="PF08241">
    <property type="entry name" value="Methyltransf_11"/>
    <property type="match status" value="1"/>
</dbReference>
<organism evidence="2 3">
    <name type="scientific">Actinoplanes cyaneus</name>
    <dbReference type="NCBI Taxonomy" id="52696"/>
    <lineage>
        <taxon>Bacteria</taxon>
        <taxon>Bacillati</taxon>
        <taxon>Actinomycetota</taxon>
        <taxon>Actinomycetes</taxon>
        <taxon>Micromonosporales</taxon>
        <taxon>Micromonosporaceae</taxon>
        <taxon>Actinoplanes</taxon>
    </lineage>
</organism>
<dbReference type="InterPro" id="IPR013216">
    <property type="entry name" value="Methyltransf_11"/>
</dbReference>
<dbReference type="Gene3D" id="3.40.50.150">
    <property type="entry name" value="Vaccinia Virus protein VP39"/>
    <property type="match status" value="1"/>
</dbReference>
<evidence type="ECO:0000313" key="3">
    <source>
        <dbReference type="Proteomes" id="UP000619479"/>
    </source>
</evidence>
<comment type="caution">
    <text evidence="2">The sequence shown here is derived from an EMBL/GenBank/DDBJ whole genome shotgun (WGS) entry which is preliminary data.</text>
</comment>
<dbReference type="PANTHER" id="PTHR43591:SF24">
    <property type="entry name" value="2-METHOXY-6-POLYPRENYL-1,4-BENZOQUINOL METHYLASE, MITOCHONDRIAL"/>
    <property type="match status" value="1"/>
</dbReference>
<dbReference type="CDD" id="cd02440">
    <property type="entry name" value="AdoMet_MTases"/>
    <property type="match status" value="1"/>
</dbReference>
<sequence>MPPSWGPTIRHSSHQGCILGGVPERISEVTALLAEVLAPRAPLTVIVDGGDPGAAAAFAARLAAAFPPSSRAWSIDAVLGLTGPGGGGSDSALNVLEPATDQVLVYLRGGPRNRFAGGDGERRAQVVIDHRDPDWPVIRHVHPSLADPDRWYLSESRAFFTARAANWDVKFGDDLPAYAKAVGEAGVRPGDTVLDVGCGTGRALPALAGAAGPAGRVIGLDCTPDMLAEASRAGRDSAATLLVGDARRLPIADATIDVVFAAGLINHLPDPVAGVTELARVTRPGGTLAMFHPVGRAALATRHGRTLRPDEALGESRLAPLLAGAGWVLTSYEDADDRFLAVARRL</sequence>
<name>A0A919ISJ9_9ACTN</name>
<gene>
    <name evidence="2" type="ORF">Acy02nite_66840</name>
</gene>
<dbReference type="PANTHER" id="PTHR43591">
    <property type="entry name" value="METHYLTRANSFERASE"/>
    <property type="match status" value="1"/>
</dbReference>
<accession>A0A919ISJ9</accession>
<evidence type="ECO:0000313" key="2">
    <source>
        <dbReference type="EMBL" id="GID68803.1"/>
    </source>
</evidence>